<comment type="subcellular location">
    <subcellularLocation>
        <location evidence="2">Cell membrane</location>
        <topology evidence="2">Multi-pass membrane protein</topology>
    </subcellularLocation>
</comment>
<dbReference type="InterPro" id="IPR036890">
    <property type="entry name" value="HATPase_C_sf"/>
</dbReference>
<dbReference type="InterPro" id="IPR003594">
    <property type="entry name" value="HATPase_dom"/>
</dbReference>
<dbReference type="SMART" id="SM00387">
    <property type="entry name" value="HATPase_c"/>
    <property type="match status" value="1"/>
</dbReference>
<dbReference type="EMBL" id="CP019609">
    <property type="protein sequence ID" value="AQP54246.1"/>
    <property type="molecule type" value="Genomic_DNA"/>
</dbReference>
<evidence type="ECO:0000256" key="1">
    <source>
        <dbReference type="ARBA" id="ARBA00000085"/>
    </source>
</evidence>
<dbReference type="PROSITE" id="PS50109">
    <property type="entry name" value="HIS_KIN"/>
    <property type="match status" value="1"/>
</dbReference>
<dbReference type="PRINTS" id="PR00344">
    <property type="entry name" value="BCTRLSENSOR"/>
</dbReference>
<dbReference type="Proteomes" id="UP000188246">
    <property type="component" value="Chromosome"/>
</dbReference>
<comment type="catalytic activity">
    <reaction evidence="1">
        <text>ATP + protein L-histidine = ADP + protein N-phospho-L-histidine.</text>
        <dbReference type="EC" id="2.7.13.3"/>
    </reaction>
</comment>
<keyword evidence="8" id="KW-1133">Transmembrane helix</keyword>
<dbReference type="InterPro" id="IPR004358">
    <property type="entry name" value="Sig_transdc_His_kin-like_C"/>
</dbReference>
<name>A0A1Q2D749_9ENTE</name>
<dbReference type="GO" id="GO:0016036">
    <property type="term" value="P:cellular response to phosphate starvation"/>
    <property type="evidence" value="ECO:0007669"/>
    <property type="project" value="TreeGrafter"/>
</dbReference>
<dbReference type="Pfam" id="PF02518">
    <property type="entry name" value="HATPase_c"/>
    <property type="match status" value="1"/>
</dbReference>
<dbReference type="GO" id="GO:0000155">
    <property type="term" value="F:phosphorelay sensor kinase activity"/>
    <property type="evidence" value="ECO:0007669"/>
    <property type="project" value="TreeGrafter"/>
</dbReference>
<evidence type="ECO:0000256" key="2">
    <source>
        <dbReference type="ARBA" id="ARBA00004651"/>
    </source>
</evidence>
<dbReference type="GO" id="GO:0005886">
    <property type="term" value="C:plasma membrane"/>
    <property type="evidence" value="ECO:0007669"/>
    <property type="project" value="UniProtKB-SubCell"/>
</dbReference>
<dbReference type="InterPro" id="IPR050351">
    <property type="entry name" value="BphY/WalK/GraS-like"/>
</dbReference>
<accession>A0A1Q2D749</accession>
<sequence length="331" mass="38540">MNRFIKKYLRDHCVTYFVYLGLVALFLFTFFLYELPLLPFLDSLLFTSFGLLIWTIYDIQKNYRVHRQLLHLIQQESVNHQDYSGLTIGSTQLVQDYQQLLEKLSQENERLTHDLVTEQQRLLDYYGMWSHQIKTPLAALQVLIETRPDATNQMKNELITIDGYLSMMLHYLKMTNLEQDLILKKVAIYPLVKQVIRKYALFFIQKDLRINLEAFDKEVVTDEKWLVFILEQLIFNSLKYTNEGIISISFKDNSLVIEDTGIGILAQDLPRVFEPGYTGFNGRSYQKATGLGLHMSREIADKLGISLSITSTVGVGTKVTLVFNQQHIYIE</sequence>
<dbReference type="PANTHER" id="PTHR45453">
    <property type="entry name" value="PHOSPHATE REGULON SENSOR PROTEIN PHOR"/>
    <property type="match status" value="1"/>
</dbReference>
<dbReference type="GO" id="GO:0004721">
    <property type="term" value="F:phosphoprotein phosphatase activity"/>
    <property type="evidence" value="ECO:0007669"/>
    <property type="project" value="TreeGrafter"/>
</dbReference>
<evidence type="ECO:0000313" key="11">
    <source>
        <dbReference type="EMBL" id="AQP54246.1"/>
    </source>
</evidence>
<gene>
    <name evidence="11" type="ORF">BW732_08440</name>
</gene>
<evidence type="ECO:0000256" key="9">
    <source>
        <dbReference type="ARBA" id="ARBA00023012"/>
    </source>
</evidence>
<organism evidence="11 12">
    <name type="scientific">Vagococcus penaei</name>
    <dbReference type="NCBI Taxonomy" id="633807"/>
    <lineage>
        <taxon>Bacteria</taxon>
        <taxon>Bacillati</taxon>
        <taxon>Bacillota</taxon>
        <taxon>Bacilli</taxon>
        <taxon>Lactobacillales</taxon>
        <taxon>Enterococcaceae</taxon>
        <taxon>Vagococcus</taxon>
    </lineage>
</organism>
<keyword evidence="10" id="KW-0472">Membrane</keyword>
<dbReference type="RefSeq" id="WP_077276324.1">
    <property type="nucleotide sequence ID" value="NZ_CP019609.1"/>
</dbReference>
<evidence type="ECO:0000256" key="5">
    <source>
        <dbReference type="ARBA" id="ARBA00022679"/>
    </source>
</evidence>
<evidence type="ECO:0000256" key="7">
    <source>
        <dbReference type="ARBA" id="ARBA00022777"/>
    </source>
</evidence>
<keyword evidence="12" id="KW-1185">Reference proteome</keyword>
<proteinExistence type="predicted"/>
<evidence type="ECO:0000256" key="10">
    <source>
        <dbReference type="ARBA" id="ARBA00023136"/>
    </source>
</evidence>
<dbReference type="EC" id="2.7.13.3" evidence="3"/>
<dbReference type="SUPFAM" id="SSF55874">
    <property type="entry name" value="ATPase domain of HSP90 chaperone/DNA topoisomerase II/histidine kinase"/>
    <property type="match status" value="1"/>
</dbReference>
<keyword evidence="9" id="KW-0902">Two-component regulatory system</keyword>
<dbReference type="PANTHER" id="PTHR45453:SF2">
    <property type="entry name" value="HISTIDINE KINASE"/>
    <property type="match status" value="1"/>
</dbReference>
<dbReference type="KEGG" id="vpi:BW732_08440"/>
<evidence type="ECO:0000256" key="4">
    <source>
        <dbReference type="ARBA" id="ARBA00022475"/>
    </source>
</evidence>
<evidence type="ECO:0000256" key="3">
    <source>
        <dbReference type="ARBA" id="ARBA00012438"/>
    </source>
</evidence>
<keyword evidence="4" id="KW-1003">Cell membrane</keyword>
<dbReference type="Gene3D" id="3.30.565.10">
    <property type="entry name" value="Histidine kinase-like ATPase, C-terminal domain"/>
    <property type="match status" value="1"/>
</dbReference>
<keyword evidence="5" id="KW-0808">Transferase</keyword>
<dbReference type="STRING" id="633807.BW732_08440"/>
<evidence type="ECO:0000256" key="6">
    <source>
        <dbReference type="ARBA" id="ARBA00022692"/>
    </source>
</evidence>
<evidence type="ECO:0000256" key="8">
    <source>
        <dbReference type="ARBA" id="ARBA00022989"/>
    </source>
</evidence>
<dbReference type="OrthoDB" id="9780487at2"/>
<keyword evidence="6" id="KW-0812">Transmembrane</keyword>
<protein>
    <recommendedName>
        <fullName evidence="3">histidine kinase</fullName>
        <ecNumber evidence="3">2.7.13.3</ecNumber>
    </recommendedName>
</protein>
<reference evidence="11 12" key="1">
    <citation type="journal article" date="2010" name="Int. J. Syst. Evol. Microbiol.">
        <title>Vagococcus penaei sp. nov., isolated from spoilage microbiota of cooked shrimp (Penaeus vannamei).</title>
        <authorList>
            <person name="Jaffres E."/>
            <person name="Prevost H."/>
            <person name="Rossero A."/>
            <person name="Joffraud J.J."/>
            <person name="Dousset X."/>
        </authorList>
    </citation>
    <scope>NUCLEOTIDE SEQUENCE [LARGE SCALE GENOMIC DNA]</scope>
    <source>
        <strain evidence="11 12">CD276</strain>
    </source>
</reference>
<dbReference type="AlphaFoldDB" id="A0A1Q2D749"/>
<evidence type="ECO:0000313" key="12">
    <source>
        <dbReference type="Proteomes" id="UP000188246"/>
    </source>
</evidence>
<keyword evidence="7" id="KW-0418">Kinase</keyword>
<dbReference type="InterPro" id="IPR005467">
    <property type="entry name" value="His_kinase_dom"/>
</dbReference>